<sequence length="106" mass="12311">MVQAAFHLVLKPEMGERYIDLHTPVPLEIIEQLEQGGITDFSIFRDGDHIFGVLNYESESQLKIFLAQDVSPIWTQEIIALCEYREVDSELPLLKRLARVFRFEGF</sequence>
<dbReference type="SUPFAM" id="SSF54909">
    <property type="entry name" value="Dimeric alpha+beta barrel"/>
    <property type="match status" value="1"/>
</dbReference>
<dbReference type="Gene3D" id="3.30.70.100">
    <property type="match status" value="1"/>
</dbReference>
<dbReference type="EMBL" id="CAEZYE010000010">
    <property type="protein sequence ID" value="CAB4704166.1"/>
    <property type="molecule type" value="Genomic_DNA"/>
</dbReference>
<dbReference type="EMBL" id="CAFBOD010000007">
    <property type="protein sequence ID" value="CAB4975909.1"/>
    <property type="molecule type" value="Genomic_DNA"/>
</dbReference>
<accession>A0A6J6Q054</accession>
<evidence type="ECO:0000313" key="3">
    <source>
        <dbReference type="EMBL" id="CAB4911723.1"/>
    </source>
</evidence>
<name>A0A6J6Q054_9ZZZZ</name>
<dbReference type="Pfam" id="PF05336">
    <property type="entry name" value="rhaM"/>
    <property type="match status" value="1"/>
</dbReference>
<proteinExistence type="predicted"/>
<dbReference type="EMBL" id="CAFBMU010000001">
    <property type="protein sequence ID" value="CAB4911723.1"/>
    <property type="molecule type" value="Genomic_DNA"/>
</dbReference>
<dbReference type="AlphaFoldDB" id="A0A6J6Q054"/>
<organism evidence="1">
    <name type="scientific">freshwater metagenome</name>
    <dbReference type="NCBI Taxonomy" id="449393"/>
    <lineage>
        <taxon>unclassified sequences</taxon>
        <taxon>metagenomes</taxon>
        <taxon>ecological metagenomes</taxon>
    </lineage>
</organism>
<evidence type="ECO:0000313" key="2">
    <source>
        <dbReference type="EMBL" id="CAB4794298.1"/>
    </source>
</evidence>
<protein>
    <submittedName>
        <fullName evidence="1">Unannotated protein</fullName>
    </submittedName>
</protein>
<gene>
    <name evidence="1" type="ORF">UFOPK2655_00324</name>
    <name evidence="2" type="ORF">UFOPK3077_00070</name>
    <name evidence="3" type="ORF">UFOPK3667_00070</name>
    <name evidence="4" type="ORF">UFOPK3903_00837</name>
    <name evidence="5" type="ORF">UFOPK4444_00827</name>
</gene>
<dbReference type="InterPro" id="IPR011008">
    <property type="entry name" value="Dimeric_a/b-barrel"/>
</dbReference>
<dbReference type="EMBL" id="CAFBRZ010000042">
    <property type="protein sequence ID" value="CAB5153712.1"/>
    <property type="molecule type" value="Genomic_DNA"/>
</dbReference>
<dbReference type="EMBL" id="CAFAAS010000001">
    <property type="protein sequence ID" value="CAB4794298.1"/>
    <property type="molecule type" value="Genomic_DNA"/>
</dbReference>
<reference evidence="1" key="1">
    <citation type="submission" date="2020-05" db="EMBL/GenBank/DDBJ databases">
        <authorList>
            <person name="Chiriac C."/>
            <person name="Salcher M."/>
            <person name="Ghai R."/>
            <person name="Kavagutti S V."/>
        </authorList>
    </citation>
    <scope>NUCLEOTIDE SEQUENCE</scope>
</reference>
<evidence type="ECO:0000313" key="1">
    <source>
        <dbReference type="EMBL" id="CAB4704166.1"/>
    </source>
</evidence>
<evidence type="ECO:0000313" key="4">
    <source>
        <dbReference type="EMBL" id="CAB4975909.1"/>
    </source>
</evidence>
<dbReference type="InterPro" id="IPR008000">
    <property type="entry name" value="Rham/fucose_mutarotase"/>
</dbReference>
<evidence type="ECO:0000313" key="5">
    <source>
        <dbReference type="EMBL" id="CAB5153712.1"/>
    </source>
</evidence>
<dbReference type="GO" id="GO:0016857">
    <property type="term" value="F:racemase and epimerase activity, acting on carbohydrates and derivatives"/>
    <property type="evidence" value="ECO:0007669"/>
    <property type="project" value="InterPro"/>
</dbReference>